<dbReference type="GO" id="GO:0003676">
    <property type="term" value="F:nucleic acid binding"/>
    <property type="evidence" value="ECO:0007669"/>
    <property type="project" value="InterPro"/>
</dbReference>
<gene>
    <name evidence="6" type="ORF">FYJ35_11025</name>
</gene>
<organism evidence="6 7">
    <name type="scientific">Porcincola intestinalis</name>
    <dbReference type="NCBI Taxonomy" id="2606632"/>
    <lineage>
        <taxon>Bacteria</taxon>
        <taxon>Bacillati</taxon>
        <taxon>Bacillota</taxon>
        <taxon>Clostridia</taxon>
        <taxon>Lachnospirales</taxon>
        <taxon>Lachnospiraceae</taxon>
        <taxon>Porcincola</taxon>
    </lineage>
</organism>
<dbReference type="Gene3D" id="3.30.420.10">
    <property type="entry name" value="Ribonuclease H-like superfamily/Ribonuclease H"/>
    <property type="match status" value="1"/>
</dbReference>
<dbReference type="GO" id="GO:0008408">
    <property type="term" value="F:3'-5' exonuclease activity"/>
    <property type="evidence" value="ECO:0007669"/>
    <property type="project" value="TreeGrafter"/>
</dbReference>
<evidence type="ECO:0000313" key="6">
    <source>
        <dbReference type="EMBL" id="MSS15559.1"/>
    </source>
</evidence>
<keyword evidence="7" id="KW-1185">Reference proteome</keyword>
<keyword evidence="4" id="KW-0812">Transmembrane</keyword>
<dbReference type="PANTHER" id="PTHR30231">
    <property type="entry name" value="DNA POLYMERASE III SUBUNIT EPSILON"/>
    <property type="match status" value="1"/>
</dbReference>
<dbReference type="RefSeq" id="WP_154526536.1">
    <property type="nucleotide sequence ID" value="NZ_VULZ01000013.1"/>
</dbReference>
<sequence length="240" mass="27275">MKKHNKVVIILVIIGVLTMIGGYVPVGTFFIAIAAFIYFVRRTKDHHIEKKRSINFQRALSNPIFIDTETTGLNPNKNDELLQIAIIDMNGNTLFYHLIKPNHRKSWPKATDINGITPAMVKSENEIDVYLDQLIGIFEKASCVIGYNVDFDLEFIKAAGVSYSGPTIDVMKDYANYRGIYDSYHGHNRWFKLSACASHFGYDWGNDTQHDSLSDVKATLFCFNKLRDSGYYSRAISTVK</sequence>
<keyword evidence="2" id="KW-0378">Hydrolase</keyword>
<evidence type="ECO:0000259" key="5">
    <source>
        <dbReference type="SMART" id="SM00479"/>
    </source>
</evidence>
<dbReference type="SMART" id="SM00479">
    <property type="entry name" value="EXOIII"/>
    <property type="match status" value="1"/>
</dbReference>
<dbReference type="SUPFAM" id="SSF53098">
    <property type="entry name" value="Ribonuclease H-like"/>
    <property type="match status" value="1"/>
</dbReference>
<evidence type="ECO:0000256" key="3">
    <source>
        <dbReference type="ARBA" id="ARBA00022839"/>
    </source>
</evidence>
<accession>A0A6L5X5A7</accession>
<keyword evidence="4" id="KW-0472">Membrane</keyword>
<keyword evidence="4" id="KW-1133">Transmembrane helix</keyword>
<keyword evidence="1" id="KW-0540">Nuclease</keyword>
<dbReference type="Pfam" id="PF00929">
    <property type="entry name" value="RNase_T"/>
    <property type="match status" value="1"/>
</dbReference>
<evidence type="ECO:0000256" key="2">
    <source>
        <dbReference type="ARBA" id="ARBA00022801"/>
    </source>
</evidence>
<evidence type="ECO:0000256" key="1">
    <source>
        <dbReference type="ARBA" id="ARBA00022722"/>
    </source>
</evidence>
<dbReference type="InterPro" id="IPR013520">
    <property type="entry name" value="Ribonucl_H"/>
</dbReference>
<protein>
    <submittedName>
        <fullName evidence="6">3'-5' exonuclease</fullName>
    </submittedName>
</protein>
<feature type="transmembrane region" description="Helical" evidence="4">
    <location>
        <begin position="7"/>
        <end position="40"/>
    </location>
</feature>
<dbReference type="Proteomes" id="UP000481852">
    <property type="component" value="Unassembled WGS sequence"/>
</dbReference>
<keyword evidence="3 6" id="KW-0269">Exonuclease</keyword>
<dbReference type="InterPro" id="IPR012337">
    <property type="entry name" value="RNaseH-like_sf"/>
</dbReference>
<evidence type="ECO:0000256" key="4">
    <source>
        <dbReference type="SAM" id="Phobius"/>
    </source>
</evidence>
<dbReference type="EMBL" id="VULZ01000013">
    <property type="protein sequence ID" value="MSS15559.1"/>
    <property type="molecule type" value="Genomic_DNA"/>
</dbReference>
<dbReference type="InterPro" id="IPR036397">
    <property type="entry name" value="RNaseH_sf"/>
</dbReference>
<dbReference type="AlphaFoldDB" id="A0A6L5X5A7"/>
<dbReference type="CDD" id="cd06127">
    <property type="entry name" value="DEDDh"/>
    <property type="match status" value="1"/>
</dbReference>
<feature type="domain" description="Exonuclease" evidence="5">
    <location>
        <begin position="62"/>
        <end position="232"/>
    </location>
</feature>
<proteinExistence type="predicted"/>
<dbReference type="PANTHER" id="PTHR30231:SF4">
    <property type="entry name" value="PROTEIN NEN2"/>
    <property type="match status" value="1"/>
</dbReference>
<name>A0A6L5X5A7_9FIRM</name>
<evidence type="ECO:0000313" key="7">
    <source>
        <dbReference type="Proteomes" id="UP000481852"/>
    </source>
</evidence>
<comment type="caution">
    <text evidence="6">The sequence shown here is derived from an EMBL/GenBank/DDBJ whole genome shotgun (WGS) entry which is preliminary data.</text>
</comment>
<reference evidence="6 7" key="1">
    <citation type="submission" date="2019-08" db="EMBL/GenBank/DDBJ databases">
        <title>In-depth cultivation of the pig gut microbiome towards novel bacterial diversity and tailored functional studies.</title>
        <authorList>
            <person name="Wylensek D."/>
            <person name="Hitch T.C.A."/>
            <person name="Clavel T."/>
        </authorList>
    </citation>
    <scope>NUCLEOTIDE SEQUENCE [LARGE SCALE GENOMIC DNA]</scope>
    <source>
        <strain evidence="6 7">Oil+RF-744-WCA-WT-11</strain>
    </source>
</reference>